<sequence length="84" mass="9847">MNWGQEFLPEYPDAYISEDLPKDDNKCPLCGGQLVLLKDEDKPYCSRCYMENKEKYGKESSYSGMDRELIIDRLVRQQINGFVE</sequence>
<evidence type="ECO:0000313" key="2">
    <source>
        <dbReference type="Proteomes" id="UP000001299"/>
    </source>
</evidence>
<dbReference type="EMBL" id="CP001812">
    <property type="protein sequence ID" value="ADL36031.1"/>
    <property type="molecule type" value="Genomic_DNA"/>
</dbReference>
<keyword evidence="2" id="KW-1185">Reference proteome</keyword>
<dbReference type="KEGG" id="bpb:bpr_II092"/>
<dbReference type="HOGENOM" id="CLU_2521340_0_0_9"/>
<geneLocation type="plasmid" evidence="1 2">
    <name>pCY360</name>
</geneLocation>
<accession>E0S3P9</accession>
<organism evidence="1 2">
    <name type="scientific">Butyrivibrio proteoclasticus (strain ATCC 51982 / DSM 14932 / B316)</name>
    <name type="common">Clostridium proteoclasticum</name>
    <dbReference type="NCBI Taxonomy" id="515622"/>
    <lineage>
        <taxon>Bacteria</taxon>
        <taxon>Bacillati</taxon>
        <taxon>Bacillota</taxon>
        <taxon>Clostridia</taxon>
        <taxon>Lachnospirales</taxon>
        <taxon>Lachnospiraceae</taxon>
        <taxon>Butyrivibrio</taxon>
    </lineage>
</organism>
<name>E0S3P9_BUTPB</name>
<reference evidence="1 2" key="1">
    <citation type="journal article" date="2010" name="PLoS ONE">
        <title>The glycobiome of the rumen bacterium Butyrivibrio proteoclasticus B316(T) highlights adaptation to a polysaccharide-rich environment.</title>
        <authorList>
            <person name="Kelly W.J."/>
            <person name="Leahy S.C."/>
            <person name="Altermann E."/>
            <person name="Yeoman C.J."/>
            <person name="Dunne J.C."/>
            <person name="Kong Z."/>
            <person name="Pacheco D.M."/>
            <person name="Li D."/>
            <person name="Noel S.J."/>
            <person name="Moon C.D."/>
            <person name="Cookson A.L."/>
            <person name="Attwood G.T."/>
        </authorList>
    </citation>
    <scope>NUCLEOTIDE SEQUENCE [LARGE SCALE GENOMIC DNA]</scope>
    <source>
        <strain evidence="2">ATCC 51982 / DSM 14932 / B316</strain>
        <plasmid evidence="2">Plasmid pCY360</plasmid>
    </source>
</reference>
<proteinExistence type="predicted"/>
<protein>
    <submittedName>
        <fullName evidence="1">Uncharacterized protein</fullName>
    </submittedName>
</protein>
<keyword evidence="1" id="KW-0614">Plasmid</keyword>
<dbReference type="Proteomes" id="UP000001299">
    <property type="component" value="Plasmid pCY360"/>
</dbReference>
<dbReference type="AlphaFoldDB" id="E0S3P9"/>
<evidence type="ECO:0000313" key="1">
    <source>
        <dbReference type="EMBL" id="ADL36031.1"/>
    </source>
</evidence>
<gene>
    <name evidence="1" type="ordered locus">bpr_II092</name>
</gene>